<keyword evidence="8" id="KW-1185">Reference proteome</keyword>
<keyword evidence="4" id="KW-0325">Glycoprotein</keyword>
<feature type="region of interest" description="Disordered" evidence="5">
    <location>
        <begin position="412"/>
        <end position="446"/>
    </location>
</feature>
<sequence>MRQGNRARQRNSAALTVARVVGVTALVAGSALAMTQAGAATDDGKPAAAAQAKKAQAKKAGAAAEKADFNGDGYADTVAAAPGATVAGKKGVGVFTITYGSAKGADTANRQVIASDSLGMPGTDNFGGRSLARDFDGDGITDLAVNSGGTLHVLWGEKGKGLTSSSAFQDSKGGGSITSGDFDGDGTPDIAGSTSGGDVETMYGPFTRDGKSARTASVTPGHTFNPEDLVAGDITGDGIDDLVSTHAFEEMSESSEFFTGSKTGLVNKPKEVDDAATAVIADVDKDGYEDLVIRTVPGGVLEDLPYDHGTVKVLYGSPEGPGAKRATTLTQNSAGVPGVNEDGDEFGKSLSAGDVNGDGYADIAVGVPGEDIGSGAAGKDAGAVVQLLGGKGGLSGTGAKNYDQGTAGVPGAVEGGDGFGSALSLHDTDGDGRDDLAVGAPGEDGAGASAVDAGAVWVLRGSTSGLTTDGVVSYGPATLGLPEKRAELGDSFAH</sequence>
<accession>A0ABT7A4X0</accession>
<evidence type="ECO:0000313" key="7">
    <source>
        <dbReference type="EMBL" id="MDJ1136074.1"/>
    </source>
</evidence>
<gene>
    <name evidence="7" type="ORF">NMN56_029825</name>
</gene>
<evidence type="ECO:0000256" key="2">
    <source>
        <dbReference type="ARBA" id="ARBA00022737"/>
    </source>
</evidence>
<dbReference type="Gene3D" id="2.130.10.130">
    <property type="entry name" value="Integrin alpha, N-terminal"/>
    <property type="match status" value="3"/>
</dbReference>
<evidence type="ECO:0000256" key="6">
    <source>
        <dbReference type="SAM" id="SignalP"/>
    </source>
</evidence>
<dbReference type="PROSITE" id="PS51470">
    <property type="entry name" value="FG_GAP"/>
    <property type="match status" value="2"/>
</dbReference>
<organism evidence="7 8">
    <name type="scientific">Streptomyces iconiensis</name>
    <dbReference type="NCBI Taxonomy" id="1384038"/>
    <lineage>
        <taxon>Bacteria</taxon>
        <taxon>Bacillati</taxon>
        <taxon>Actinomycetota</taxon>
        <taxon>Actinomycetes</taxon>
        <taxon>Kitasatosporales</taxon>
        <taxon>Streptomycetaceae</taxon>
        <taxon>Streptomyces</taxon>
    </lineage>
</organism>
<dbReference type="EMBL" id="JANCPR020000036">
    <property type="protein sequence ID" value="MDJ1136074.1"/>
    <property type="molecule type" value="Genomic_DNA"/>
</dbReference>
<evidence type="ECO:0000313" key="8">
    <source>
        <dbReference type="Proteomes" id="UP001214441"/>
    </source>
</evidence>
<feature type="chain" id="PRO_5045054541" evidence="6">
    <location>
        <begin position="34"/>
        <end position="494"/>
    </location>
</feature>
<comment type="caution">
    <text evidence="7">The sequence shown here is derived from an EMBL/GenBank/DDBJ whole genome shotgun (WGS) entry which is preliminary data.</text>
</comment>
<dbReference type="InterPro" id="IPR028994">
    <property type="entry name" value="Integrin_alpha_N"/>
</dbReference>
<feature type="signal peptide" evidence="6">
    <location>
        <begin position="1"/>
        <end position="33"/>
    </location>
</feature>
<evidence type="ECO:0000256" key="1">
    <source>
        <dbReference type="ARBA" id="ARBA00022729"/>
    </source>
</evidence>
<keyword evidence="1 6" id="KW-0732">Signal</keyword>
<evidence type="ECO:0000256" key="3">
    <source>
        <dbReference type="ARBA" id="ARBA00022801"/>
    </source>
</evidence>
<keyword evidence="3" id="KW-0378">Hydrolase</keyword>
<dbReference type="PRINTS" id="PR01185">
    <property type="entry name" value="INTEGRINA"/>
</dbReference>
<evidence type="ECO:0000256" key="5">
    <source>
        <dbReference type="SAM" id="MobiDB-lite"/>
    </source>
</evidence>
<dbReference type="InterPro" id="IPR013517">
    <property type="entry name" value="FG-GAP"/>
</dbReference>
<name>A0ABT7A4X0_9ACTN</name>
<dbReference type="InterPro" id="IPR013519">
    <property type="entry name" value="Int_alpha_beta-p"/>
</dbReference>
<dbReference type="RefSeq" id="WP_274046057.1">
    <property type="nucleotide sequence ID" value="NZ_JANCPR020000036.1"/>
</dbReference>
<dbReference type="SUPFAM" id="SSF69318">
    <property type="entry name" value="Integrin alpha N-terminal domain"/>
    <property type="match status" value="1"/>
</dbReference>
<dbReference type="Pfam" id="PF01839">
    <property type="entry name" value="FG-GAP"/>
    <property type="match status" value="2"/>
</dbReference>
<proteinExistence type="predicted"/>
<keyword evidence="2" id="KW-0677">Repeat</keyword>
<dbReference type="PANTHER" id="PTHR23221">
    <property type="entry name" value="GLYCOSYLPHOSPHATIDYLINOSITOL PHOSPHOLIPASE D"/>
    <property type="match status" value="1"/>
</dbReference>
<feature type="compositionally biased region" description="Basic and acidic residues" evidence="5">
    <location>
        <begin position="426"/>
        <end position="436"/>
    </location>
</feature>
<dbReference type="Pfam" id="PF13517">
    <property type="entry name" value="FG-GAP_3"/>
    <property type="match status" value="1"/>
</dbReference>
<dbReference type="InterPro" id="IPR000413">
    <property type="entry name" value="Integrin_alpha"/>
</dbReference>
<evidence type="ECO:0000256" key="4">
    <source>
        <dbReference type="ARBA" id="ARBA00023180"/>
    </source>
</evidence>
<dbReference type="PANTHER" id="PTHR23221:SF7">
    <property type="entry name" value="PHOSPHATIDYLINOSITOL-GLYCAN-SPECIFIC PHOSPHOLIPASE D"/>
    <property type="match status" value="1"/>
</dbReference>
<protein>
    <submittedName>
        <fullName evidence="7">FG-GAP-like repeat-containing protein</fullName>
    </submittedName>
</protein>
<dbReference type="SMART" id="SM00191">
    <property type="entry name" value="Int_alpha"/>
    <property type="match status" value="5"/>
</dbReference>
<feature type="region of interest" description="Disordered" evidence="5">
    <location>
        <begin position="164"/>
        <end position="231"/>
    </location>
</feature>
<dbReference type="Proteomes" id="UP001214441">
    <property type="component" value="Unassembled WGS sequence"/>
</dbReference>
<reference evidence="7 8" key="1">
    <citation type="submission" date="2023-05" db="EMBL/GenBank/DDBJ databases">
        <title>Streptantibioticus silvisoli sp. nov., acidotolerant actinomycetes 1 from pine litter.</title>
        <authorList>
            <person name="Swiecimska M."/>
            <person name="Golinska P."/>
            <person name="Sangal V."/>
            <person name="Wachnowicz B."/>
            <person name="Goodfellow M."/>
        </authorList>
    </citation>
    <scope>NUCLEOTIDE SEQUENCE [LARGE SCALE GENOMIC DNA]</scope>
    <source>
        <strain evidence="7 8">DSM 42109</strain>
    </source>
</reference>